<dbReference type="GO" id="GO:0009897">
    <property type="term" value="C:external side of plasma membrane"/>
    <property type="evidence" value="ECO:0007669"/>
    <property type="project" value="TreeGrafter"/>
</dbReference>
<dbReference type="Proteomes" id="UP001344447">
    <property type="component" value="Unassembled WGS sequence"/>
</dbReference>
<dbReference type="Pfam" id="PF25294">
    <property type="entry name" value="RENR_N"/>
    <property type="match status" value="1"/>
</dbReference>
<dbReference type="PANTHER" id="PTHR13351">
    <property type="entry name" value="RENIN RECEPTOR"/>
    <property type="match status" value="1"/>
</dbReference>
<dbReference type="Gene3D" id="3.40.720.10">
    <property type="entry name" value="Alkaline Phosphatase, subunit A"/>
    <property type="match status" value="1"/>
</dbReference>
<dbReference type="SUPFAM" id="SSF53649">
    <property type="entry name" value="Alkaline phosphatase-like"/>
    <property type="match status" value="1"/>
</dbReference>
<dbReference type="GO" id="GO:0038023">
    <property type="term" value="F:signaling receptor activity"/>
    <property type="evidence" value="ECO:0007669"/>
    <property type="project" value="InterPro"/>
</dbReference>
<reference evidence="4 5" key="1">
    <citation type="submission" date="2023-11" db="EMBL/GenBank/DDBJ databases">
        <title>Dfirmibasis_genome.</title>
        <authorList>
            <person name="Edelbroek B."/>
            <person name="Kjellin J."/>
            <person name="Jerlstrom-Hultqvist J."/>
            <person name="Soderbom F."/>
        </authorList>
    </citation>
    <scope>NUCLEOTIDE SEQUENCE [LARGE SCALE GENOMIC DNA]</scope>
    <source>
        <strain evidence="4 5">TNS-C-14</strain>
    </source>
</reference>
<proteinExistence type="predicted"/>
<keyword evidence="2" id="KW-0732">Signal</keyword>
<accession>A0AAN7YZN1</accession>
<keyword evidence="1" id="KW-0472">Membrane</keyword>
<protein>
    <recommendedName>
        <fullName evidence="3">Renin receptor N-terminal domain-containing protein</fullName>
    </recommendedName>
</protein>
<evidence type="ECO:0000256" key="1">
    <source>
        <dbReference type="SAM" id="Phobius"/>
    </source>
</evidence>
<keyword evidence="1" id="KW-1133">Transmembrane helix</keyword>
<keyword evidence="1" id="KW-0812">Transmembrane</keyword>
<feature type="transmembrane region" description="Helical" evidence="1">
    <location>
        <begin position="489"/>
        <end position="512"/>
    </location>
</feature>
<name>A0AAN7YZN1_9MYCE</name>
<feature type="domain" description="Renin receptor N-terminal" evidence="3">
    <location>
        <begin position="283"/>
        <end position="383"/>
    </location>
</feature>
<evidence type="ECO:0000313" key="5">
    <source>
        <dbReference type="Proteomes" id="UP001344447"/>
    </source>
</evidence>
<keyword evidence="5" id="KW-1185">Reference proteome</keyword>
<organism evidence="4 5">
    <name type="scientific">Dictyostelium firmibasis</name>
    <dbReference type="NCBI Taxonomy" id="79012"/>
    <lineage>
        <taxon>Eukaryota</taxon>
        <taxon>Amoebozoa</taxon>
        <taxon>Evosea</taxon>
        <taxon>Eumycetozoa</taxon>
        <taxon>Dictyostelia</taxon>
        <taxon>Dictyosteliales</taxon>
        <taxon>Dictyosteliaceae</taxon>
        <taxon>Dictyostelium</taxon>
    </lineage>
</organism>
<sequence>MRVILLVLMAIIAVSYASTNFVDNRSGHIVIKPTESENSKLFLKGSAFGKASLKNIKDVQVSNIITHIMGLLPLNNEEVSDLPASSIFNKPRLNLFFSVESVSSDDLVNSKIFNSESMISIEKTFTPQDLISELTTIVTGVTPNVHGIVSSNWINPSNGHKVHAYEKSTQSSAANIAYLANASFNGKSMIISSSADKKSATATGIHTGVSSLYQDADIYTYSVRPSGAVLPVAGSNANKKLSLNNNQVETIIYSKEFQQFVLPAGWKATFSRGIFTIVDEKGNTNKIDFDQHETGSFLTELVTVFNIVKTIKSDDHFKALAADSIPDFISFDFAAISRVRESEGANSVAYKFALALVEQTIQSTITQLSGVYGDRVACEIVALAPKHAFTEEQIEILGEIVGEHTHDITETLPHIYVLPRSIEKVDDIYQQIQQSSALSKLSAERFDHSLPVSFLSLVDSAEPTGDSSDSSSSSSVDPIIASENTNRIAAFQIFVFFPIVFVLFVGGGILYIMKISFNAQSDTLLYRSSQRQY</sequence>
<evidence type="ECO:0000259" key="3">
    <source>
        <dbReference type="Pfam" id="PF25294"/>
    </source>
</evidence>
<comment type="caution">
    <text evidence="4">The sequence shown here is derived from an EMBL/GenBank/DDBJ whole genome shotgun (WGS) entry which is preliminary data.</text>
</comment>
<dbReference type="EMBL" id="JAVFKY010000001">
    <property type="protein sequence ID" value="KAK5584241.1"/>
    <property type="molecule type" value="Genomic_DNA"/>
</dbReference>
<dbReference type="AlphaFoldDB" id="A0AAN7YZN1"/>
<dbReference type="PANTHER" id="PTHR13351:SF1">
    <property type="entry name" value="RENIN RECEPTOR"/>
    <property type="match status" value="1"/>
</dbReference>
<evidence type="ECO:0000313" key="4">
    <source>
        <dbReference type="EMBL" id="KAK5584241.1"/>
    </source>
</evidence>
<dbReference type="InterPro" id="IPR012493">
    <property type="entry name" value="Renin_rcpt"/>
</dbReference>
<feature type="chain" id="PRO_5043050864" description="Renin receptor N-terminal domain-containing protein" evidence="2">
    <location>
        <begin position="18"/>
        <end position="533"/>
    </location>
</feature>
<feature type="signal peptide" evidence="2">
    <location>
        <begin position="1"/>
        <end position="17"/>
    </location>
</feature>
<evidence type="ECO:0000256" key="2">
    <source>
        <dbReference type="SAM" id="SignalP"/>
    </source>
</evidence>
<gene>
    <name evidence="4" type="ORF">RB653_005849</name>
</gene>
<dbReference type="InterPro" id="IPR057318">
    <property type="entry name" value="RENR_N"/>
</dbReference>
<dbReference type="InterPro" id="IPR017850">
    <property type="entry name" value="Alkaline_phosphatase_core_sf"/>
</dbReference>